<evidence type="ECO:0000256" key="4">
    <source>
        <dbReference type="ARBA" id="ARBA00001946"/>
    </source>
</evidence>
<dbReference type="Pfam" id="PF02780">
    <property type="entry name" value="Transketolase_C"/>
    <property type="match status" value="1"/>
</dbReference>
<keyword evidence="11" id="KW-0106">Calcium</keyword>
<dbReference type="InterPro" id="IPR029061">
    <property type="entry name" value="THDP-binding"/>
</dbReference>
<dbReference type="GO" id="GO:0030976">
    <property type="term" value="F:thiamine pyrophosphate binding"/>
    <property type="evidence" value="ECO:0007669"/>
    <property type="project" value="TreeGrafter"/>
</dbReference>
<evidence type="ECO:0000256" key="9">
    <source>
        <dbReference type="ARBA" id="ARBA00022679"/>
    </source>
</evidence>
<comment type="subunit">
    <text evidence="7">Homodimer.</text>
</comment>
<evidence type="ECO:0000256" key="12">
    <source>
        <dbReference type="ARBA" id="ARBA00022842"/>
    </source>
</evidence>
<evidence type="ECO:0000313" key="16">
    <source>
        <dbReference type="Proteomes" id="UP001159042"/>
    </source>
</evidence>
<comment type="cofactor">
    <cofactor evidence="2">
        <name>Mn(2+)</name>
        <dbReference type="ChEBI" id="CHEBI:29035"/>
    </cofactor>
</comment>
<reference evidence="15 16" key="1">
    <citation type="journal article" date="2023" name="Insect Mol. Biol.">
        <title>Genome sequencing provides insights into the evolution of gene families encoding plant cell wall-degrading enzymes in longhorned beetles.</title>
        <authorList>
            <person name="Shin N.R."/>
            <person name="Okamura Y."/>
            <person name="Kirsch R."/>
            <person name="Pauchet Y."/>
        </authorList>
    </citation>
    <scope>NUCLEOTIDE SEQUENCE [LARGE SCALE GENOMIC DNA]</scope>
    <source>
        <strain evidence="15">EAD_L_NR</strain>
    </source>
</reference>
<evidence type="ECO:0000256" key="13">
    <source>
        <dbReference type="ARBA" id="ARBA00023052"/>
    </source>
</evidence>
<feature type="domain" description="Transketolase-like pyrimidine-binding" evidence="14">
    <location>
        <begin position="314"/>
        <end position="479"/>
    </location>
</feature>
<comment type="cofactor">
    <cofactor evidence="5">
        <name>thiamine diphosphate</name>
        <dbReference type="ChEBI" id="CHEBI:58937"/>
    </cofactor>
</comment>
<keyword evidence="10" id="KW-0479">Metal-binding</keyword>
<evidence type="ECO:0000256" key="3">
    <source>
        <dbReference type="ARBA" id="ARBA00001941"/>
    </source>
</evidence>
<comment type="cofactor">
    <cofactor evidence="3">
        <name>Co(2+)</name>
        <dbReference type="ChEBI" id="CHEBI:48828"/>
    </cofactor>
</comment>
<sequence length="628" mass="68456">MPVTDYQTLKDLATRIRIHSVESTSAANSGHPTTSSSIAEILSVLFFNTMRYKVCSPKDPASDRFVLSKGHAAPALYGAWAETGLFPASDMLKLRQVGCNLEGHPTPRLNFIDVGTGSLGQGLAIADGMAYVGKYFDNSDYRVYCLIGDGESAEGSIWESISFASYYKLDNLVLIIDANRLGQSEATQLGHNLDIYQKRLEAFGFNVYVVDGHDVEQLVKAFDQAATVKGKPSAVVAKTFKGRDFPGIEDKDNWHGKPLGPETERVLKHLRSLLKDKQGPLKFTIQPPTARVPSVDITNIKLPFPPNYTLGEKMATRAAYGTALVKLARSNPRVIALDGDMKNSTYSEAMKKHNPQEYIECFIAEQNLVGVAIGATCRDRTVAFISTFAAFLTRAFDQIRMGAISRSNINFCGSHCGVSIGEDGASQMALEDIAMFRSIPGSTVFYPADVVATERAVELAANVKGITFIRTSRPATTIVYPNDHVFEIGKANVLFSTNNDELLIIAGGITLDQALLAAETVAQQAVRVRVLDLFTIKPIDKQAIISNARQCKNKILVVEDHYPEGGIGEAVLSALAEETGIYVKHVAIPKVPRSGTPTQLLDYYGIDAPHIVGYIRELLKRGKTLSTI</sequence>
<evidence type="ECO:0000313" key="15">
    <source>
        <dbReference type="EMBL" id="KAJ8919507.1"/>
    </source>
</evidence>
<dbReference type="EMBL" id="JANEYG010000017">
    <property type="protein sequence ID" value="KAJ8919507.1"/>
    <property type="molecule type" value="Genomic_DNA"/>
</dbReference>
<dbReference type="Gene3D" id="3.40.50.920">
    <property type="match status" value="1"/>
</dbReference>
<keyword evidence="13" id="KW-0786">Thiamine pyrophosphate</keyword>
<evidence type="ECO:0000256" key="2">
    <source>
        <dbReference type="ARBA" id="ARBA00001936"/>
    </source>
</evidence>
<evidence type="ECO:0000256" key="5">
    <source>
        <dbReference type="ARBA" id="ARBA00001964"/>
    </source>
</evidence>
<dbReference type="InterPro" id="IPR005475">
    <property type="entry name" value="Transketolase-like_Pyr-bd"/>
</dbReference>
<comment type="cofactor">
    <cofactor evidence="4">
        <name>Mg(2+)</name>
        <dbReference type="ChEBI" id="CHEBI:18420"/>
    </cofactor>
</comment>
<comment type="cofactor">
    <cofactor evidence="1">
        <name>Ca(2+)</name>
        <dbReference type="ChEBI" id="CHEBI:29108"/>
    </cofactor>
</comment>
<dbReference type="PANTHER" id="PTHR43195:SF1">
    <property type="entry name" value="FI06132P-RELATED"/>
    <property type="match status" value="1"/>
</dbReference>
<dbReference type="InterPro" id="IPR009014">
    <property type="entry name" value="Transketo_C/PFOR_II"/>
</dbReference>
<dbReference type="InterPro" id="IPR033248">
    <property type="entry name" value="Transketolase_C"/>
</dbReference>
<dbReference type="GO" id="GO:0046872">
    <property type="term" value="F:metal ion binding"/>
    <property type="evidence" value="ECO:0007669"/>
    <property type="project" value="UniProtKB-KW"/>
</dbReference>
<dbReference type="Gene3D" id="3.40.50.970">
    <property type="match status" value="2"/>
</dbReference>
<dbReference type="Pfam" id="PF00456">
    <property type="entry name" value="Transketolase_N"/>
    <property type="match status" value="1"/>
</dbReference>
<dbReference type="GO" id="GO:0004802">
    <property type="term" value="F:transketolase activity"/>
    <property type="evidence" value="ECO:0007669"/>
    <property type="project" value="UniProtKB-EC"/>
</dbReference>
<evidence type="ECO:0000256" key="6">
    <source>
        <dbReference type="ARBA" id="ARBA00007131"/>
    </source>
</evidence>
<organism evidence="15 16">
    <name type="scientific">Exocentrus adspersus</name>
    <dbReference type="NCBI Taxonomy" id="1586481"/>
    <lineage>
        <taxon>Eukaryota</taxon>
        <taxon>Metazoa</taxon>
        <taxon>Ecdysozoa</taxon>
        <taxon>Arthropoda</taxon>
        <taxon>Hexapoda</taxon>
        <taxon>Insecta</taxon>
        <taxon>Pterygota</taxon>
        <taxon>Neoptera</taxon>
        <taxon>Endopterygota</taxon>
        <taxon>Coleoptera</taxon>
        <taxon>Polyphaga</taxon>
        <taxon>Cucujiformia</taxon>
        <taxon>Chrysomeloidea</taxon>
        <taxon>Cerambycidae</taxon>
        <taxon>Lamiinae</taxon>
        <taxon>Acanthocinini</taxon>
        <taxon>Exocentrus</taxon>
    </lineage>
</organism>
<dbReference type="SUPFAM" id="SSF52922">
    <property type="entry name" value="TK C-terminal domain-like"/>
    <property type="match status" value="1"/>
</dbReference>
<name>A0AAV8W033_9CUCU</name>
<comment type="caution">
    <text evidence="15">The sequence shown here is derived from an EMBL/GenBank/DDBJ whole genome shotgun (WGS) entry which is preliminary data.</text>
</comment>
<evidence type="ECO:0000256" key="10">
    <source>
        <dbReference type="ARBA" id="ARBA00022723"/>
    </source>
</evidence>
<dbReference type="NCBIfam" id="NF004559">
    <property type="entry name" value="PRK05899.2-5"/>
    <property type="match status" value="1"/>
</dbReference>
<evidence type="ECO:0000256" key="11">
    <source>
        <dbReference type="ARBA" id="ARBA00022837"/>
    </source>
</evidence>
<dbReference type="Proteomes" id="UP001159042">
    <property type="component" value="Unassembled WGS sequence"/>
</dbReference>
<dbReference type="PROSITE" id="PS00802">
    <property type="entry name" value="TRANSKETOLASE_2"/>
    <property type="match status" value="1"/>
</dbReference>
<dbReference type="SMART" id="SM00861">
    <property type="entry name" value="Transket_pyr"/>
    <property type="match status" value="1"/>
</dbReference>
<keyword evidence="9" id="KW-0808">Transferase</keyword>
<evidence type="ECO:0000256" key="8">
    <source>
        <dbReference type="ARBA" id="ARBA00013152"/>
    </source>
</evidence>
<dbReference type="InterPro" id="IPR051424">
    <property type="entry name" value="Transketolase-like"/>
</dbReference>
<dbReference type="SUPFAM" id="SSF52518">
    <property type="entry name" value="Thiamin diphosphate-binding fold (THDP-binding)"/>
    <property type="match status" value="2"/>
</dbReference>
<dbReference type="EC" id="2.2.1.1" evidence="8"/>
<dbReference type="InterPro" id="IPR020826">
    <property type="entry name" value="Transketolase_BS"/>
</dbReference>
<dbReference type="Pfam" id="PF02779">
    <property type="entry name" value="Transket_pyr"/>
    <property type="match status" value="1"/>
</dbReference>
<evidence type="ECO:0000256" key="1">
    <source>
        <dbReference type="ARBA" id="ARBA00001913"/>
    </source>
</evidence>
<keyword evidence="16" id="KW-1185">Reference proteome</keyword>
<dbReference type="FunFam" id="3.40.50.970:FF:000129">
    <property type="entry name" value="Transketolase"/>
    <property type="match status" value="1"/>
</dbReference>
<accession>A0AAV8W033</accession>
<evidence type="ECO:0000259" key="14">
    <source>
        <dbReference type="SMART" id="SM00861"/>
    </source>
</evidence>
<gene>
    <name evidence="15" type="ORF">NQ315_002128</name>
</gene>
<dbReference type="CDD" id="cd07033">
    <property type="entry name" value="TPP_PYR_DXS_TK_like"/>
    <property type="match status" value="1"/>
</dbReference>
<dbReference type="GO" id="GO:0005737">
    <property type="term" value="C:cytoplasm"/>
    <property type="evidence" value="ECO:0007669"/>
    <property type="project" value="UniProtKB-ARBA"/>
</dbReference>
<dbReference type="PANTHER" id="PTHR43195">
    <property type="entry name" value="TRANSKETOLASE"/>
    <property type="match status" value="1"/>
</dbReference>
<comment type="similarity">
    <text evidence="6">Belongs to the transketolase family.</text>
</comment>
<proteinExistence type="inferred from homology"/>
<protein>
    <recommendedName>
        <fullName evidence="8">transketolase</fullName>
        <ecNumber evidence="8">2.2.1.1</ecNumber>
    </recommendedName>
</protein>
<dbReference type="InterPro" id="IPR005474">
    <property type="entry name" value="Transketolase_N"/>
</dbReference>
<dbReference type="AlphaFoldDB" id="A0AAV8W033"/>
<dbReference type="FunFam" id="3.40.50.970:FF:000033">
    <property type="entry name" value="Transketolase isoform 1"/>
    <property type="match status" value="1"/>
</dbReference>
<evidence type="ECO:0000256" key="7">
    <source>
        <dbReference type="ARBA" id="ARBA00011738"/>
    </source>
</evidence>
<dbReference type="CDD" id="cd02012">
    <property type="entry name" value="TPP_TK"/>
    <property type="match status" value="1"/>
</dbReference>
<keyword evidence="12" id="KW-0460">Magnesium</keyword>